<dbReference type="PROSITE" id="PS51085">
    <property type="entry name" value="2FE2S_FER_2"/>
    <property type="match status" value="1"/>
</dbReference>
<evidence type="ECO:0000256" key="4">
    <source>
        <dbReference type="ARBA" id="ARBA00023004"/>
    </source>
</evidence>
<sequence length="169" mass="17621">MGSQHELSIEVNGEVRTGCVSARTNLADFLRENLRLTGTHIGCEHGVCGACTVLLDGQPARSCIMLAAQADGSSITTIEGVGGQGGELSDVQEAFCASHALQCGFCTPGMVLAVQALVDGVGNPDEDDIEEAIGGNICRCTGYVQIREAARLAIERAQKSRANELESAL</sequence>
<keyword evidence="9" id="KW-1185">Reference proteome</keyword>
<dbReference type="InterPro" id="IPR002888">
    <property type="entry name" value="2Fe-2S-bd"/>
</dbReference>
<dbReference type="SUPFAM" id="SSF54292">
    <property type="entry name" value="2Fe-2S ferredoxin-like"/>
    <property type="match status" value="1"/>
</dbReference>
<dbReference type="InterPro" id="IPR036010">
    <property type="entry name" value="2Fe-2S_ferredoxin-like_sf"/>
</dbReference>
<evidence type="ECO:0000256" key="3">
    <source>
        <dbReference type="ARBA" id="ARBA00023002"/>
    </source>
</evidence>
<evidence type="ECO:0000259" key="7">
    <source>
        <dbReference type="PROSITE" id="PS51085"/>
    </source>
</evidence>
<dbReference type="OrthoDB" id="159930at2"/>
<dbReference type="PROSITE" id="PS00197">
    <property type="entry name" value="2FE2S_FER_1"/>
    <property type="match status" value="1"/>
</dbReference>
<dbReference type="Gene3D" id="3.10.20.30">
    <property type="match status" value="1"/>
</dbReference>
<dbReference type="InterPro" id="IPR001041">
    <property type="entry name" value="2Fe-2S_ferredoxin-type"/>
</dbReference>
<comment type="caution">
    <text evidence="8">The sequence shown here is derived from an EMBL/GenBank/DDBJ whole genome shotgun (WGS) entry which is preliminary data.</text>
</comment>
<dbReference type="GO" id="GO:0051537">
    <property type="term" value="F:2 iron, 2 sulfur cluster binding"/>
    <property type="evidence" value="ECO:0007669"/>
    <property type="project" value="UniProtKB-KW"/>
</dbReference>
<evidence type="ECO:0000313" key="9">
    <source>
        <dbReference type="Proteomes" id="UP000316988"/>
    </source>
</evidence>
<feature type="domain" description="2Fe-2S ferredoxin-type" evidence="7">
    <location>
        <begin position="5"/>
        <end position="81"/>
    </location>
</feature>
<dbReference type="Pfam" id="PF00111">
    <property type="entry name" value="Fer2"/>
    <property type="match status" value="1"/>
</dbReference>
<dbReference type="PANTHER" id="PTHR44379:SF5">
    <property type="entry name" value="OXIDOREDUCTASE WITH IRON-SULFUR SUBUNIT"/>
    <property type="match status" value="1"/>
</dbReference>
<dbReference type="InterPro" id="IPR012675">
    <property type="entry name" value="Beta-grasp_dom_sf"/>
</dbReference>
<dbReference type="AlphaFoldDB" id="A0A554RMN7"/>
<protein>
    <submittedName>
        <fullName evidence="8">(2Fe-2S)-binding protein</fullName>
    </submittedName>
</protein>
<evidence type="ECO:0000256" key="2">
    <source>
        <dbReference type="ARBA" id="ARBA00022723"/>
    </source>
</evidence>
<keyword evidence="5" id="KW-0411">Iron-sulfur</keyword>
<evidence type="ECO:0000313" key="8">
    <source>
        <dbReference type="EMBL" id="TSD55281.1"/>
    </source>
</evidence>
<keyword evidence="1" id="KW-0001">2Fe-2S</keyword>
<dbReference type="RefSeq" id="WP_143914754.1">
    <property type="nucleotide sequence ID" value="NZ_VLNT01000024.1"/>
</dbReference>
<comment type="pathway">
    <text evidence="6">Alkaloid degradation; nicotine degradation.</text>
</comment>
<dbReference type="SUPFAM" id="SSF47741">
    <property type="entry name" value="CO dehydrogenase ISP C-domain like"/>
    <property type="match status" value="1"/>
</dbReference>
<dbReference type="InterPro" id="IPR036884">
    <property type="entry name" value="2Fe-2S-bd_dom_sf"/>
</dbReference>
<gene>
    <name evidence="8" type="ORF">FNM00_17105</name>
</gene>
<organism evidence="8 9">
    <name type="scientific">Aeromicrobium piscarium</name>
    <dbReference type="NCBI Taxonomy" id="2590901"/>
    <lineage>
        <taxon>Bacteria</taxon>
        <taxon>Bacillati</taxon>
        <taxon>Actinomycetota</taxon>
        <taxon>Actinomycetes</taxon>
        <taxon>Propionibacteriales</taxon>
        <taxon>Nocardioidaceae</taxon>
        <taxon>Aeromicrobium</taxon>
    </lineage>
</organism>
<dbReference type="FunFam" id="3.10.20.30:FF:000020">
    <property type="entry name" value="Xanthine dehydrogenase iron-sulfur subunit"/>
    <property type="match status" value="1"/>
</dbReference>
<evidence type="ECO:0000256" key="6">
    <source>
        <dbReference type="ARBA" id="ARBA00060707"/>
    </source>
</evidence>
<keyword evidence="2" id="KW-0479">Metal-binding</keyword>
<keyword evidence="3" id="KW-0560">Oxidoreductase</keyword>
<evidence type="ECO:0000256" key="1">
    <source>
        <dbReference type="ARBA" id="ARBA00022714"/>
    </source>
</evidence>
<evidence type="ECO:0000256" key="5">
    <source>
        <dbReference type="ARBA" id="ARBA00023014"/>
    </source>
</evidence>
<dbReference type="GO" id="GO:0046872">
    <property type="term" value="F:metal ion binding"/>
    <property type="evidence" value="ECO:0007669"/>
    <property type="project" value="UniProtKB-KW"/>
</dbReference>
<dbReference type="PANTHER" id="PTHR44379">
    <property type="entry name" value="OXIDOREDUCTASE WITH IRON-SULFUR SUBUNIT"/>
    <property type="match status" value="1"/>
</dbReference>
<dbReference type="Proteomes" id="UP000316988">
    <property type="component" value="Unassembled WGS sequence"/>
</dbReference>
<dbReference type="InterPro" id="IPR006058">
    <property type="entry name" value="2Fe2S_fd_BS"/>
</dbReference>
<dbReference type="EMBL" id="VLNT01000024">
    <property type="protein sequence ID" value="TSD55281.1"/>
    <property type="molecule type" value="Genomic_DNA"/>
</dbReference>
<accession>A0A554RMN7</accession>
<dbReference type="Gene3D" id="1.10.150.120">
    <property type="entry name" value="[2Fe-2S]-binding domain"/>
    <property type="match status" value="1"/>
</dbReference>
<dbReference type="GO" id="GO:0016491">
    <property type="term" value="F:oxidoreductase activity"/>
    <property type="evidence" value="ECO:0007669"/>
    <property type="project" value="UniProtKB-KW"/>
</dbReference>
<dbReference type="InterPro" id="IPR051452">
    <property type="entry name" value="Diverse_Oxidoreductases"/>
</dbReference>
<keyword evidence="4" id="KW-0408">Iron</keyword>
<dbReference type="Pfam" id="PF01799">
    <property type="entry name" value="Fer2_2"/>
    <property type="match status" value="1"/>
</dbReference>
<proteinExistence type="predicted"/>
<name>A0A554RMN7_9ACTN</name>
<reference evidence="8 9" key="1">
    <citation type="submission" date="2019-07" db="EMBL/GenBank/DDBJ databases">
        <authorList>
            <person name="Zhao L.H."/>
        </authorList>
    </citation>
    <scope>NUCLEOTIDE SEQUENCE [LARGE SCALE GENOMIC DNA]</scope>
    <source>
        <strain evidence="8 9">Co35</strain>
    </source>
</reference>